<dbReference type="PRINTS" id="PR01038">
    <property type="entry name" value="TRNASYNTHARG"/>
</dbReference>
<evidence type="ECO:0000259" key="12">
    <source>
        <dbReference type="SMART" id="SM00836"/>
    </source>
</evidence>
<reference evidence="15" key="1">
    <citation type="submission" date="2016-01" db="EMBL/GenBank/DDBJ databases">
        <authorList>
            <person name="Regsiter A."/>
            <person name="william w."/>
        </authorList>
    </citation>
    <scope>NUCLEOTIDE SEQUENCE [LARGE SCALE GENOMIC DNA]</scope>
    <source>
        <strain evidence="15">CFBP 6623</strain>
    </source>
</reference>
<dbReference type="CDD" id="cd00671">
    <property type="entry name" value="ArgRS_core"/>
    <property type="match status" value="1"/>
</dbReference>
<dbReference type="SMART" id="SM00836">
    <property type="entry name" value="DALR_1"/>
    <property type="match status" value="1"/>
</dbReference>
<dbReference type="InterPro" id="IPR035684">
    <property type="entry name" value="ArgRS_core"/>
</dbReference>
<dbReference type="Pfam" id="PF00750">
    <property type="entry name" value="tRNA-synt_1d"/>
    <property type="match status" value="2"/>
</dbReference>
<dbReference type="InterPro" id="IPR001412">
    <property type="entry name" value="aa-tRNA-synth_I_CS"/>
</dbReference>
<dbReference type="Gene3D" id="1.10.730.10">
    <property type="entry name" value="Isoleucyl-tRNA Synthetase, Domain 1"/>
    <property type="match status" value="1"/>
</dbReference>
<dbReference type="GO" id="GO:0005524">
    <property type="term" value="F:ATP binding"/>
    <property type="evidence" value="ECO:0007669"/>
    <property type="project" value="UniProtKB-UniRule"/>
</dbReference>
<keyword evidence="6 10" id="KW-0067">ATP-binding</keyword>
<dbReference type="Pfam" id="PF05746">
    <property type="entry name" value="DALR_1"/>
    <property type="match status" value="1"/>
</dbReference>
<evidence type="ECO:0000256" key="2">
    <source>
        <dbReference type="ARBA" id="ARBA00005594"/>
    </source>
</evidence>
<dbReference type="PROSITE" id="PS00178">
    <property type="entry name" value="AA_TRNA_LIGASE_I"/>
    <property type="match status" value="1"/>
</dbReference>
<gene>
    <name evidence="10 14" type="primary">argS</name>
    <name evidence="14" type="ORF">AGR3A_Cc200020</name>
</gene>
<keyword evidence="8 10" id="KW-0030">Aminoacyl-tRNA synthetase</keyword>
<dbReference type="SUPFAM" id="SSF55190">
    <property type="entry name" value="Arginyl-tRNA synthetase (ArgRS), N-terminal 'additional' domain"/>
    <property type="match status" value="1"/>
</dbReference>
<evidence type="ECO:0000313" key="15">
    <source>
        <dbReference type="Proteomes" id="UP000191988"/>
    </source>
</evidence>
<evidence type="ECO:0000256" key="7">
    <source>
        <dbReference type="ARBA" id="ARBA00022917"/>
    </source>
</evidence>
<dbReference type="Proteomes" id="UP000191988">
    <property type="component" value="Unassembled WGS sequence"/>
</dbReference>
<evidence type="ECO:0000256" key="1">
    <source>
        <dbReference type="ARBA" id="ARBA00004496"/>
    </source>
</evidence>
<evidence type="ECO:0000313" key="14">
    <source>
        <dbReference type="EMBL" id="CUX17560.1"/>
    </source>
</evidence>
<dbReference type="InterPro" id="IPR014729">
    <property type="entry name" value="Rossmann-like_a/b/a_fold"/>
</dbReference>
<evidence type="ECO:0000256" key="3">
    <source>
        <dbReference type="ARBA" id="ARBA00022490"/>
    </source>
</evidence>
<keyword evidence="15" id="KW-1185">Reference proteome</keyword>
<dbReference type="PANTHER" id="PTHR11956">
    <property type="entry name" value="ARGINYL-TRNA SYNTHETASE"/>
    <property type="match status" value="1"/>
</dbReference>
<dbReference type="FunFam" id="1.10.730.10:FF:000008">
    <property type="entry name" value="Arginine--tRNA ligase"/>
    <property type="match status" value="1"/>
</dbReference>
<dbReference type="AlphaFoldDB" id="A0A1S7P950"/>
<dbReference type="PANTHER" id="PTHR11956:SF5">
    <property type="entry name" value="ARGININE--TRNA LIGASE, CYTOPLASMIC"/>
    <property type="match status" value="1"/>
</dbReference>
<evidence type="ECO:0000256" key="11">
    <source>
        <dbReference type="RuleBase" id="RU363038"/>
    </source>
</evidence>
<keyword evidence="7 10" id="KW-0648">Protein biosynthesis</keyword>
<comment type="catalytic activity">
    <reaction evidence="9 10">
        <text>tRNA(Arg) + L-arginine + ATP = L-arginyl-tRNA(Arg) + AMP + diphosphate</text>
        <dbReference type="Rhea" id="RHEA:20301"/>
        <dbReference type="Rhea" id="RHEA-COMP:9658"/>
        <dbReference type="Rhea" id="RHEA-COMP:9673"/>
        <dbReference type="ChEBI" id="CHEBI:30616"/>
        <dbReference type="ChEBI" id="CHEBI:32682"/>
        <dbReference type="ChEBI" id="CHEBI:33019"/>
        <dbReference type="ChEBI" id="CHEBI:78442"/>
        <dbReference type="ChEBI" id="CHEBI:78513"/>
        <dbReference type="ChEBI" id="CHEBI:456215"/>
        <dbReference type="EC" id="6.1.1.19"/>
    </reaction>
</comment>
<evidence type="ECO:0000256" key="5">
    <source>
        <dbReference type="ARBA" id="ARBA00022741"/>
    </source>
</evidence>
<feature type="domain" description="Arginyl tRNA synthetase N-terminal" evidence="13">
    <location>
        <begin position="48"/>
        <end position="137"/>
    </location>
</feature>
<feature type="short sequence motif" description="'HIGH' region" evidence="10">
    <location>
        <begin position="174"/>
        <end position="184"/>
    </location>
</feature>
<dbReference type="GO" id="GO:0006420">
    <property type="term" value="P:arginyl-tRNA aminoacylation"/>
    <property type="evidence" value="ECO:0007669"/>
    <property type="project" value="UniProtKB-UniRule"/>
</dbReference>
<dbReference type="HAMAP" id="MF_00123">
    <property type="entry name" value="Arg_tRNA_synth"/>
    <property type="match status" value="1"/>
</dbReference>
<dbReference type="Gene3D" id="3.40.50.620">
    <property type="entry name" value="HUPs"/>
    <property type="match status" value="1"/>
</dbReference>
<name>A0A1S7P950_9HYPH</name>
<dbReference type="SMART" id="SM01016">
    <property type="entry name" value="Arg_tRNA_synt_N"/>
    <property type="match status" value="1"/>
</dbReference>
<dbReference type="GO" id="GO:0004814">
    <property type="term" value="F:arginine-tRNA ligase activity"/>
    <property type="evidence" value="ECO:0007669"/>
    <property type="project" value="UniProtKB-UniRule"/>
</dbReference>
<comment type="similarity">
    <text evidence="2 10 11">Belongs to the class-I aminoacyl-tRNA synthetase family.</text>
</comment>
<evidence type="ECO:0000256" key="9">
    <source>
        <dbReference type="ARBA" id="ARBA00049339"/>
    </source>
</evidence>
<dbReference type="SUPFAM" id="SSF52374">
    <property type="entry name" value="Nucleotidylyl transferase"/>
    <property type="match status" value="1"/>
</dbReference>
<evidence type="ECO:0000256" key="6">
    <source>
        <dbReference type="ARBA" id="ARBA00022840"/>
    </source>
</evidence>
<dbReference type="Gene3D" id="3.30.1360.70">
    <property type="entry name" value="Arginyl tRNA synthetase N-terminal domain"/>
    <property type="match status" value="1"/>
</dbReference>
<keyword evidence="5 10" id="KW-0547">Nucleotide-binding</keyword>
<dbReference type="InterPro" id="IPR001278">
    <property type="entry name" value="Arg-tRNA-ligase"/>
</dbReference>
<evidence type="ECO:0000256" key="8">
    <source>
        <dbReference type="ARBA" id="ARBA00023146"/>
    </source>
</evidence>
<dbReference type="Pfam" id="PF03485">
    <property type="entry name" value="Arg_tRNA_synt_N"/>
    <property type="match status" value="1"/>
</dbReference>
<sequence length="628" mass="69217">MHCAPTSGCLTTPPICDRAAGDREADPVMMAGHKQKPFAQVGTMNIFADFDTRIKNALETLDLVKENREKVDFSRITIESPRDLSHGDVATNAAMVLAKPLGTNPRALAELIVPALQADGDVDSVNVAGPGFINLKVSVGYWQRLLADMIGQGIDFGRSTMGVGQKINVEYVSANPTGPMHVGHCRGAVVGDTLANLLAFAGYGVTKEYYINDAGSQIDVLARSVFLRYREALGEDIGAIPSGFYPGDYLVPVGQALADEYGIKLRAMPEEKWMPIVKDKAIAAMMAMIREDLETLNVKHDVFFSERTLHEGNGGPILSAINDLTFKGHVYKGTLPPPKGELPDDWEDREQTLFRSTEVGDDMDRALMKSDGSYTYFAADVAYFKNKFDRGFSEMIYVLGADHGGYVKRLEAVARAVSEGKSKLTVLLCQLVKLFRDGEPVKMSKRSGDFVTLRDVVDEVGRDPVRFMMLYRKNSEPLDFDFAKVTEQSKDNPVFYVQYAHARSQSIFRQAQEAFPGLAPSAEEMAASVSLISDINELQLVAKLAEYPRLIESAALSHEPHRLAFYLYDLASSFHGHWNKGKDQPELRFINDKNRELSIARLGLVNAVANVLKSGLTLLGADAPDEMR</sequence>
<accession>A0A1S7P950</accession>
<comment type="subunit">
    <text evidence="10">Monomer.</text>
</comment>
<dbReference type="InterPro" id="IPR009080">
    <property type="entry name" value="tRNAsynth_Ia_anticodon-bd"/>
</dbReference>
<dbReference type="SUPFAM" id="SSF47323">
    <property type="entry name" value="Anticodon-binding domain of a subclass of class I aminoacyl-tRNA synthetases"/>
    <property type="match status" value="1"/>
</dbReference>
<keyword evidence="3 10" id="KW-0963">Cytoplasm</keyword>
<dbReference type="EMBL" id="FBWK01000013">
    <property type="protein sequence ID" value="CUX17560.1"/>
    <property type="molecule type" value="Genomic_DNA"/>
</dbReference>
<dbReference type="InterPro" id="IPR008909">
    <property type="entry name" value="DALR_anticod-bd"/>
</dbReference>
<dbReference type="InterPro" id="IPR005148">
    <property type="entry name" value="Arg-tRNA-synth_N"/>
</dbReference>
<dbReference type="InterPro" id="IPR036695">
    <property type="entry name" value="Arg-tRNA-synth_N_sf"/>
</dbReference>
<dbReference type="GO" id="GO:0005737">
    <property type="term" value="C:cytoplasm"/>
    <property type="evidence" value="ECO:0007669"/>
    <property type="project" value="UniProtKB-SubCell"/>
</dbReference>
<evidence type="ECO:0000256" key="4">
    <source>
        <dbReference type="ARBA" id="ARBA00022598"/>
    </source>
</evidence>
<feature type="domain" description="DALR anticodon binding" evidence="12">
    <location>
        <begin position="497"/>
        <end position="627"/>
    </location>
</feature>
<evidence type="ECO:0000256" key="10">
    <source>
        <dbReference type="HAMAP-Rule" id="MF_00123"/>
    </source>
</evidence>
<dbReference type="NCBIfam" id="TIGR00456">
    <property type="entry name" value="argS"/>
    <property type="match status" value="1"/>
</dbReference>
<dbReference type="STRING" id="1183432.AGR3A_Cc200020"/>
<organism evidence="14 15">
    <name type="scientific">Agrobacterium tomkonis CFBP 6623</name>
    <dbReference type="NCBI Taxonomy" id="1183432"/>
    <lineage>
        <taxon>Bacteria</taxon>
        <taxon>Pseudomonadati</taxon>
        <taxon>Pseudomonadota</taxon>
        <taxon>Alphaproteobacteria</taxon>
        <taxon>Hyphomicrobiales</taxon>
        <taxon>Rhizobiaceae</taxon>
        <taxon>Rhizobium/Agrobacterium group</taxon>
        <taxon>Agrobacterium</taxon>
        <taxon>Agrobacterium tumefaciens complex</taxon>
    </lineage>
</organism>
<evidence type="ECO:0000259" key="13">
    <source>
        <dbReference type="SMART" id="SM01016"/>
    </source>
</evidence>
<dbReference type="EC" id="6.1.1.19" evidence="10"/>
<keyword evidence="4 10" id="KW-0436">Ligase</keyword>
<comment type="subcellular location">
    <subcellularLocation>
        <location evidence="1 10">Cytoplasm</location>
    </subcellularLocation>
</comment>
<proteinExistence type="inferred from homology"/>
<protein>
    <recommendedName>
        <fullName evidence="10">Arginine--tRNA ligase</fullName>
        <ecNumber evidence="10">6.1.1.19</ecNumber>
    </recommendedName>
    <alternativeName>
        <fullName evidence="10">Arginyl-tRNA synthetase</fullName>
        <shortName evidence="10">ArgRS</shortName>
    </alternativeName>
</protein>